<protein>
    <submittedName>
        <fullName evidence="1">Addiction module antitoxin, RelB/DinJ family</fullName>
    </submittedName>
</protein>
<dbReference type="Proteomes" id="UP000034543">
    <property type="component" value="Unassembled WGS sequence"/>
</dbReference>
<proteinExistence type="predicted"/>
<dbReference type="GO" id="GO:0006355">
    <property type="term" value="P:regulation of DNA-templated transcription"/>
    <property type="evidence" value="ECO:0007669"/>
    <property type="project" value="InterPro"/>
</dbReference>
<dbReference type="Gene3D" id="1.10.1220.10">
    <property type="entry name" value="Met repressor-like"/>
    <property type="match status" value="1"/>
</dbReference>
<evidence type="ECO:0000313" key="1">
    <source>
        <dbReference type="EMBL" id="KKS84094.1"/>
    </source>
</evidence>
<evidence type="ECO:0000313" key="2">
    <source>
        <dbReference type="Proteomes" id="UP000034543"/>
    </source>
</evidence>
<dbReference type="STRING" id="1618436.UV59_C0027G0022"/>
<accession>A0A0G1CF48</accession>
<comment type="caution">
    <text evidence="1">The sequence shown here is derived from an EMBL/GenBank/DDBJ whole genome shotgun (WGS) entry which is preliminary data.</text>
</comment>
<sequence length="94" mass="10431">MNTAAIYIKTNPEIKAKAQKIAKELGLSLSALVNAWLKQLVRTKTVTFSTSAEEPSEYLKKLMKQAEKDYQKGNTSPAFKTGEEAVAWLKKQGV</sequence>
<organism evidence="1 2">
    <name type="scientific">Candidatus Gottesmanbacteria bacterium GW2011_GWA1_43_11</name>
    <dbReference type="NCBI Taxonomy" id="1618436"/>
    <lineage>
        <taxon>Bacteria</taxon>
        <taxon>Candidatus Gottesmaniibacteriota</taxon>
    </lineage>
</organism>
<dbReference type="EMBL" id="LCFB01000027">
    <property type="protein sequence ID" value="KKS84094.1"/>
    <property type="molecule type" value="Genomic_DNA"/>
</dbReference>
<dbReference type="AlphaFoldDB" id="A0A0G1CF48"/>
<reference evidence="1 2" key="1">
    <citation type="journal article" date="2015" name="Nature">
        <title>rRNA introns, odd ribosomes, and small enigmatic genomes across a large radiation of phyla.</title>
        <authorList>
            <person name="Brown C.T."/>
            <person name="Hug L.A."/>
            <person name="Thomas B.C."/>
            <person name="Sharon I."/>
            <person name="Castelle C.J."/>
            <person name="Singh A."/>
            <person name="Wilkins M.J."/>
            <person name="Williams K.H."/>
            <person name="Banfield J.F."/>
        </authorList>
    </citation>
    <scope>NUCLEOTIDE SEQUENCE [LARGE SCALE GENOMIC DNA]</scope>
</reference>
<dbReference type="InterPro" id="IPR013321">
    <property type="entry name" value="Arc_rbn_hlx_hlx"/>
</dbReference>
<name>A0A0G1CF48_9BACT</name>
<gene>
    <name evidence="1" type="ORF">UV59_C0027G0022</name>
</gene>